<dbReference type="GO" id="GO:0006744">
    <property type="term" value="P:ubiquinone biosynthetic process"/>
    <property type="evidence" value="ECO:0007669"/>
    <property type="project" value="UniProtKB-UniPathway"/>
</dbReference>
<evidence type="ECO:0000256" key="4">
    <source>
        <dbReference type="ARBA" id="ARBA00022519"/>
    </source>
</evidence>
<dbReference type="GO" id="GO:0016301">
    <property type="term" value="F:kinase activity"/>
    <property type="evidence" value="ECO:0007669"/>
    <property type="project" value="UniProtKB-KW"/>
</dbReference>
<dbReference type="PANTHER" id="PTHR10566:SF113">
    <property type="entry name" value="PROTEIN ACTIVITY OF BC1 COMPLEX KINASE 7, CHLOROPLASTIC"/>
    <property type="match status" value="1"/>
</dbReference>
<dbReference type="GO" id="GO:0005524">
    <property type="term" value="F:ATP binding"/>
    <property type="evidence" value="ECO:0007669"/>
    <property type="project" value="UniProtKB-KW"/>
</dbReference>
<protein>
    <submittedName>
        <fullName evidence="14">2-octaprenylphenol hydroxylase</fullName>
    </submittedName>
</protein>
<evidence type="ECO:0000313" key="14">
    <source>
        <dbReference type="EMBL" id="SDB51212.1"/>
    </source>
</evidence>
<dbReference type="NCBIfam" id="TIGR01982">
    <property type="entry name" value="UbiB"/>
    <property type="match status" value="1"/>
</dbReference>
<keyword evidence="11" id="KW-1133">Transmembrane helix</keyword>
<name>A0A1G6E1G2_9HYPH</name>
<keyword evidence="12" id="KW-0472">Membrane</keyword>
<keyword evidence="15" id="KW-1185">Reference proteome</keyword>
<dbReference type="Proteomes" id="UP000199071">
    <property type="component" value="Unassembled WGS sequence"/>
</dbReference>
<keyword evidence="9" id="KW-0418">Kinase</keyword>
<evidence type="ECO:0000256" key="6">
    <source>
        <dbReference type="ARBA" id="ARBA00022688"/>
    </source>
</evidence>
<evidence type="ECO:0000256" key="1">
    <source>
        <dbReference type="ARBA" id="ARBA00005020"/>
    </source>
</evidence>
<dbReference type="EMBL" id="FMXQ01000009">
    <property type="protein sequence ID" value="SDB51212.1"/>
    <property type="molecule type" value="Genomic_DNA"/>
</dbReference>
<evidence type="ECO:0000256" key="12">
    <source>
        <dbReference type="ARBA" id="ARBA00023136"/>
    </source>
</evidence>
<accession>A0A1G6E1G2</accession>
<dbReference type="InterPro" id="IPR004147">
    <property type="entry name" value="ABC1_dom"/>
</dbReference>
<keyword evidence="6" id="KW-0831">Ubiquinone biosynthesis</keyword>
<keyword evidence="8" id="KW-0547">Nucleotide-binding</keyword>
<organism evidence="14 15">
    <name type="scientific">Bauldia litoralis</name>
    <dbReference type="NCBI Taxonomy" id="665467"/>
    <lineage>
        <taxon>Bacteria</taxon>
        <taxon>Pseudomonadati</taxon>
        <taxon>Pseudomonadota</taxon>
        <taxon>Alphaproteobacteria</taxon>
        <taxon>Hyphomicrobiales</taxon>
        <taxon>Kaistiaceae</taxon>
        <taxon>Bauldia</taxon>
    </lineage>
</organism>
<dbReference type="UniPathway" id="UPA00232"/>
<dbReference type="AlphaFoldDB" id="A0A1G6E1G2"/>
<evidence type="ECO:0000256" key="8">
    <source>
        <dbReference type="ARBA" id="ARBA00022741"/>
    </source>
</evidence>
<evidence type="ECO:0000256" key="2">
    <source>
        <dbReference type="ARBA" id="ARBA00009670"/>
    </source>
</evidence>
<evidence type="ECO:0000256" key="5">
    <source>
        <dbReference type="ARBA" id="ARBA00022679"/>
    </source>
</evidence>
<dbReference type="PANTHER" id="PTHR10566">
    <property type="entry name" value="CHAPERONE-ACTIVITY OF BC1 COMPLEX CABC1 -RELATED"/>
    <property type="match status" value="1"/>
</dbReference>
<evidence type="ECO:0000256" key="9">
    <source>
        <dbReference type="ARBA" id="ARBA00022777"/>
    </source>
</evidence>
<dbReference type="InterPro" id="IPR010232">
    <property type="entry name" value="UbiB"/>
</dbReference>
<reference evidence="14 15" key="1">
    <citation type="submission" date="2016-10" db="EMBL/GenBank/DDBJ databases">
        <authorList>
            <person name="de Groot N.N."/>
        </authorList>
    </citation>
    <scope>NUCLEOTIDE SEQUENCE [LARGE SCALE GENOMIC DNA]</scope>
    <source>
        <strain evidence="14 15">ATCC 35022</strain>
    </source>
</reference>
<dbReference type="OrthoDB" id="9795390at2"/>
<dbReference type="STRING" id="665467.SAMN02982931_04038"/>
<dbReference type="SUPFAM" id="SSF56112">
    <property type="entry name" value="Protein kinase-like (PK-like)"/>
    <property type="match status" value="1"/>
</dbReference>
<dbReference type="RefSeq" id="WP_090879290.1">
    <property type="nucleotide sequence ID" value="NZ_FMXQ01000009.1"/>
</dbReference>
<keyword evidence="5" id="KW-0808">Transferase</keyword>
<dbReference type="InterPro" id="IPR050154">
    <property type="entry name" value="UbiB_kinase"/>
</dbReference>
<evidence type="ECO:0000259" key="13">
    <source>
        <dbReference type="Pfam" id="PF03109"/>
    </source>
</evidence>
<comment type="pathway">
    <text evidence="1">Cofactor biosynthesis; ubiquinone biosynthesis [regulation].</text>
</comment>
<evidence type="ECO:0000256" key="7">
    <source>
        <dbReference type="ARBA" id="ARBA00022692"/>
    </source>
</evidence>
<feature type="domain" description="ABC1 atypical kinase-like" evidence="13">
    <location>
        <begin position="95"/>
        <end position="342"/>
    </location>
</feature>
<keyword evidence="7" id="KW-0812">Transmembrane</keyword>
<evidence type="ECO:0000313" key="15">
    <source>
        <dbReference type="Proteomes" id="UP000199071"/>
    </source>
</evidence>
<dbReference type="Pfam" id="PF03109">
    <property type="entry name" value="ABC1"/>
    <property type="match status" value="1"/>
</dbReference>
<evidence type="ECO:0000256" key="3">
    <source>
        <dbReference type="ARBA" id="ARBA00022475"/>
    </source>
</evidence>
<dbReference type="InterPro" id="IPR011009">
    <property type="entry name" value="Kinase-like_dom_sf"/>
</dbReference>
<dbReference type="CDD" id="cd13972">
    <property type="entry name" value="UbiB"/>
    <property type="match status" value="1"/>
</dbReference>
<gene>
    <name evidence="14" type="ORF">SAMN02982931_04038</name>
</gene>
<proteinExistence type="inferred from homology"/>
<keyword evidence="3" id="KW-1003">Cell membrane</keyword>
<sequence length="527" mass="58017">MAGTVATLFRMAGAGWVLAREGAFSQLDPEDMPDGPRRAVRLAQAIARRGVTDQDRSDRLTAALNRLGPSYIKLGQFLATRPDLVGTEVADALGRLRDEIDPFPEEEARATIEKALGRPVDDLFATFSPPIAAASVAQVHKAEIADDMGARPVAVKVMRPGIRRRFKRDLDTFYEGARLVERVDPASRRLRPVAVVDTLARSVTLEMDLRLEAAALSEMAEASAGDPGFRVPRVEWDYTARDVLTLEWVEGLKMSDVAGLRDAGHDLPLLARRLMQAFLRQALRDGFFHADMHQGNLFVDAAGDIVAVDYGIMGRLNRDQRIFLAEVLFGFIRRDYKRIATVHFAAGYVPGDKHSVEDFAQALRAIGEPIHGQRASEISMARLLTLLFEVTEIFDMETRPELLLVQKTMVVVEGVARTLDPDFDMWAAAEPVVSEWVERHLGPTGQLELVAEGAGAVGRLASELPRLAERAGRLSAEIDRMSEHGLRLDPETIAGIGRSEAHAARWGRVALWVIAAVAVVAGLKWVF</sequence>
<evidence type="ECO:0000256" key="11">
    <source>
        <dbReference type="ARBA" id="ARBA00022989"/>
    </source>
</evidence>
<evidence type="ECO:0000256" key="10">
    <source>
        <dbReference type="ARBA" id="ARBA00022840"/>
    </source>
</evidence>
<keyword evidence="10" id="KW-0067">ATP-binding</keyword>
<keyword evidence="4" id="KW-0997">Cell inner membrane</keyword>
<comment type="similarity">
    <text evidence="2">Belongs to the protein kinase superfamily. ADCK protein kinase family.</text>
</comment>
<dbReference type="InterPro" id="IPR045308">
    <property type="entry name" value="UbiB_bact"/>
</dbReference>